<keyword evidence="4" id="KW-0547">Nucleotide-binding</keyword>
<keyword evidence="7" id="KW-0594">Phospholipid biosynthesis</keyword>
<comment type="similarity">
    <text evidence="2">Belongs to the diacylglycerol/lipid kinase family.</text>
</comment>
<keyword evidence="3 10" id="KW-0808">Transferase</keyword>
<evidence type="ECO:0000313" key="11">
    <source>
        <dbReference type="Proteomes" id="UP000419743"/>
    </source>
</evidence>
<dbReference type="Pfam" id="PF00781">
    <property type="entry name" value="DAGK_cat"/>
    <property type="match status" value="1"/>
</dbReference>
<gene>
    <name evidence="10" type="primary">dagK_5</name>
    <name evidence="10" type="ORF">HALOF300_05304</name>
</gene>
<dbReference type="PANTHER" id="PTHR12358">
    <property type="entry name" value="SPHINGOSINE KINASE"/>
    <property type="match status" value="1"/>
</dbReference>
<keyword evidence="7" id="KW-0443">Lipid metabolism</keyword>
<dbReference type="InterPro" id="IPR045540">
    <property type="entry name" value="YegS/DAGK_C"/>
</dbReference>
<keyword evidence="11" id="KW-1185">Reference proteome</keyword>
<evidence type="ECO:0000256" key="3">
    <source>
        <dbReference type="ARBA" id="ARBA00022679"/>
    </source>
</evidence>
<keyword evidence="6" id="KW-0067">ATP-binding</keyword>
<evidence type="ECO:0000259" key="9">
    <source>
        <dbReference type="PROSITE" id="PS50146"/>
    </source>
</evidence>
<dbReference type="PANTHER" id="PTHR12358:SF106">
    <property type="entry name" value="LIPID KINASE YEGS"/>
    <property type="match status" value="1"/>
</dbReference>
<dbReference type="EMBL" id="CACRYJ010000071">
    <property type="protein sequence ID" value="VZO40596.1"/>
    <property type="molecule type" value="Genomic_DNA"/>
</dbReference>
<protein>
    <submittedName>
        <fullName evidence="10">Diacylglycerol kinase</fullName>
        <ecNumber evidence="10">2.7.1.107</ecNumber>
    </submittedName>
</protein>
<dbReference type="Pfam" id="PF19279">
    <property type="entry name" value="YegS_C"/>
    <property type="match status" value="1"/>
</dbReference>
<dbReference type="Gene3D" id="2.60.200.40">
    <property type="match status" value="1"/>
</dbReference>
<dbReference type="AlphaFoldDB" id="A0A7M4DT02"/>
<keyword evidence="8" id="KW-1208">Phospholipid metabolism</keyword>
<keyword evidence="7" id="KW-0444">Lipid biosynthesis</keyword>
<keyword evidence="5 10" id="KW-0418">Kinase</keyword>
<reference evidence="10 11" key="1">
    <citation type="submission" date="2019-11" db="EMBL/GenBank/DDBJ databases">
        <authorList>
            <person name="Criscuolo A."/>
        </authorList>
    </citation>
    <scope>NUCLEOTIDE SEQUENCE [LARGE SCALE GENOMIC DNA]</scope>
    <source>
        <strain evidence="10">CIP111667</strain>
    </source>
</reference>
<evidence type="ECO:0000256" key="2">
    <source>
        <dbReference type="ARBA" id="ARBA00005983"/>
    </source>
</evidence>
<evidence type="ECO:0000256" key="4">
    <source>
        <dbReference type="ARBA" id="ARBA00022741"/>
    </source>
</evidence>
<dbReference type="EC" id="2.7.1.107" evidence="10"/>
<evidence type="ECO:0000256" key="6">
    <source>
        <dbReference type="ARBA" id="ARBA00022840"/>
    </source>
</evidence>
<dbReference type="Gene3D" id="3.40.50.10330">
    <property type="entry name" value="Probable inorganic polyphosphate/atp-NAD kinase, domain 1"/>
    <property type="match status" value="1"/>
</dbReference>
<dbReference type="Proteomes" id="UP000419743">
    <property type="component" value="Unassembled WGS sequence"/>
</dbReference>
<dbReference type="GO" id="GO:0005886">
    <property type="term" value="C:plasma membrane"/>
    <property type="evidence" value="ECO:0007669"/>
    <property type="project" value="TreeGrafter"/>
</dbReference>
<evidence type="ECO:0000313" key="10">
    <source>
        <dbReference type="EMBL" id="VZO40596.1"/>
    </source>
</evidence>
<dbReference type="SUPFAM" id="SSF111331">
    <property type="entry name" value="NAD kinase/diacylglycerol kinase-like"/>
    <property type="match status" value="1"/>
</dbReference>
<dbReference type="RefSeq" id="WP_156743842.1">
    <property type="nucleotide sequence ID" value="NZ_CACRYJ010000071.1"/>
</dbReference>
<comment type="caution">
    <text evidence="10">The sequence shown here is derived from an EMBL/GenBank/DDBJ whole genome shotgun (WGS) entry which is preliminary data.</text>
</comment>
<evidence type="ECO:0000256" key="8">
    <source>
        <dbReference type="ARBA" id="ARBA00023264"/>
    </source>
</evidence>
<name>A0A7M4DT02_9MICO</name>
<evidence type="ECO:0000256" key="1">
    <source>
        <dbReference type="ARBA" id="ARBA00001946"/>
    </source>
</evidence>
<feature type="domain" description="DAGKc" evidence="9">
    <location>
        <begin position="1"/>
        <end position="132"/>
    </location>
</feature>
<dbReference type="PROSITE" id="PS50146">
    <property type="entry name" value="DAGK"/>
    <property type="match status" value="1"/>
</dbReference>
<proteinExistence type="inferred from homology"/>
<sequence>MSRLGVLVNPSAGHGRGSTGGRDAIAGLARTGHEVIDLSGPSAIEALAHARAALWEIDAVVVVGGDGMVHLGVNAVAGTNIPLGIVPYGSGNDFARCIGLPIHDVPAAVDVIVDALDRPPRIIDAIATRVHNPEGAPEQETAVEWTACILSAGFDAAVNGRANDFTWPKGEGRYLRGVAAELIRFRPYGYRLTIDGVVREQDATLVALANAKSFGGGIPIAPDAEVADGLIDVVIGDAMSRGQLIRLFGKLLKGNHLGDEKVHVVRAREVIMEALPGHNVPPQVFADGEPLGSLPIHARLRPGALRLLTPADA</sequence>
<comment type="cofactor">
    <cofactor evidence="1">
        <name>Mg(2+)</name>
        <dbReference type="ChEBI" id="CHEBI:18420"/>
    </cofactor>
</comment>
<evidence type="ECO:0000256" key="5">
    <source>
        <dbReference type="ARBA" id="ARBA00022777"/>
    </source>
</evidence>
<dbReference type="SMART" id="SM00046">
    <property type="entry name" value="DAGKc"/>
    <property type="match status" value="1"/>
</dbReference>
<dbReference type="GO" id="GO:0004143">
    <property type="term" value="F:ATP-dependent diacylglycerol kinase activity"/>
    <property type="evidence" value="ECO:0007669"/>
    <property type="project" value="UniProtKB-EC"/>
</dbReference>
<dbReference type="GO" id="GO:0005524">
    <property type="term" value="F:ATP binding"/>
    <property type="evidence" value="ECO:0007669"/>
    <property type="project" value="UniProtKB-KW"/>
</dbReference>
<dbReference type="InterPro" id="IPR016064">
    <property type="entry name" value="NAD/diacylglycerol_kinase_sf"/>
</dbReference>
<organism evidence="10 11">
    <name type="scientific">Occultella aeris</name>
    <dbReference type="NCBI Taxonomy" id="2761496"/>
    <lineage>
        <taxon>Bacteria</taxon>
        <taxon>Bacillati</taxon>
        <taxon>Actinomycetota</taxon>
        <taxon>Actinomycetes</taxon>
        <taxon>Micrococcales</taxon>
        <taxon>Ruaniaceae</taxon>
        <taxon>Occultella</taxon>
    </lineage>
</organism>
<evidence type="ECO:0000256" key="7">
    <source>
        <dbReference type="ARBA" id="ARBA00023209"/>
    </source>
</evidence>
<dbReference type="InterPro" id="IPR017438">
    <property type="entry name" value="ATP-NAD_kinase_N"/>
</dbReference>
<dbReference type="InterPro" id="IPR001206">
    <property type="entry name" value="Diacylglycerol_kinase_cat_dom"/>
</dbReference>
<dbReference type="InterPro" id="IPR050187">
    <property type="entry name" value="Lipid_Phosphate_FormReg"/>
</dbReference>
<dbReference type="GO" id="GO:0008654">
    <property type="term" value="P:phospholipid biosynthetic process"/>
    <property type="evidence" value="ECO:0007669"/>
    <property type="project" value="UniProtKB-KW"/>
</dbReference>
<accession>A0A7M4DT02</accession>